<name>A0A821QFZ1_9NEOP</name>
<sequence length="668" mass="76890">MPRSLILVVFVTKLLTRTRANFLSSNQNLIKFRTNTSSKTPKVIGRMDTNDDLMCGDDGDVLEDTFGDEFDNFRPLPDGEFTIKSKKYNNFVLDLSENVDGGIIHSNEYNSGDNQTWLINYDSDKEGYILKSKQNSDLFLSWNSHDVTKENNLRGFTNNDSKNHYWRIEQTDDGCYKFKNLDNLHVFITIQDIFSSFGGKQVTMDTEISSDKENNQKWILNPVYFQTIQDGHYNIFNRNLPDIVVGSDNQEDSLVHAQSYSVKENQEWKFSYDSEKEAYKIKCALNSDLLLTLNSNTASKEMVLVAYKDSGNKSQYWRIERTDDGSYRLRNLEHLNLILILSAASFDSQGGGLKLIVDKDSSDDANIHSRWTIKPVSYQSISDGDYNIFNSNLTDIVIEYSNREDSLVHGHSYRGNDSQTWTFVYNKEKKAYKIKNALSTDLLLCWDSNATSEETFLRAYSESSGKNQYWRIEKVNDGSYRLRDLENTEKLITMIDKDSAQGGKELIVTDSKESGHDRITISSSWFLQKIGKPAIPNGKFKIATKSNYRKVINSNQESKLIIIDNLNLVTSDWEIKYDSTKRAYTIHSSKFENLGWVYQNKNCFVTLDNIDESNLRNYWMVEYKMQAGGYLIRSLCDPSQAVSYSDNNLITTDNATYSDNQLFNFIRN</sequence>
<evidence type="ECO:0000313" key="4">
    <source>
        <dbReference type="Proteomes" id="UP000663880"/>
    </source>
</evidence>
<dbReference type="SMART" id="SM00458">
    <property type="entry name" value="RICIN"/>
    <property type="match status" value="4"/>
</dbReference>
<dbReference type="EMBL" id="CAJOBZ010000009">
    <property type="protein sequence ID" value="CAF4825408.1"/>
    <property type="molecule type" value="Genomic_DNA"/>
</dbReference>
<keyword evidence="1" id="KW-0732">Signal</keyword>
<feature type="domain" description="Ricin B lectin" evidence="2">
    <location>
        <begin position="78"/>
        <end position="221"/>
    </location>
</feature>
<organism evidence="3 4">
    <name type="scientific">Pieris macdunnoughi</name>
    <dbReference type="NCBI Taxonomy" id="345717"/>
    <lineage>
        <taxon>Eukaryota</taxon>
        <taxon>Metazoa</taxon>
        <taxon>Ecdysozoa</taxon>
        <taxon>Arthropoda</taxon>
        <taxon>Hexapoda</taxon>
        <taxon>Insecta</taxon>
        <taxon>Pterygota</taxon>
        <taxon>Neoptera</taxon>
        <taxon>Endopterygota</taxon>
        <taxon>Lepidoptera</taxon>
        <taxon>Glossata</taxon>
        <taxon>Ditrysia</taxon>
        <taxon>Papilionoidea</taxon>
        <taxon>Pieridae</taxon>
        <taxon>Pierinae</taxon>
        <taxon>Pieris</taxon>
    </lineage>
</organism>
<evidence type="ECO:0000256" key="1">
    <source>
        <dbReference type="SAM" id="SignalP"/>
    </source>
</evidence>
<proteinExistence type="predicted"/>
<dbReference type="OrthoDB" id="6845681at2759"/>
<feature type="chain" id="PRO_5032510617" description="Ricin B lectin domain-containing protein" evidence="1">
    <location>
        <begin position="21"/>
        <end position="668"/>
    </location>
</feature>
<comment type="caution">
    <text evidence="3">The sequence shown here is derived from an EMBL/GenBank/DDBJ whole genome shotgun (WGS) entry which is preliminary data.</text>
</comment>
<feature type="domain" description="Ricin B lectin" evidence="2">
    <location>
        <begin position="537"/>
        <end position="666"/>
    </location>
</feature>
<evidence type="ECO:0000313" key="3">
    <source>
        <dbReference type="EMBL" id="CAF4825408.1"/>
    </source>
</evidence>
<feature type="domain" description="Ricin B lectin" evidence="2">
    <location>
        <begin position="384"/>
        <end position="522"/>
    </location>
</feature>
<dbReference type="PROSITE" id="PS50231">
    <property type="entry name" value="RICIN_B_LECTIN"/>
    <property type="match status" value="3"/>
</dbReference>
<dbReference type="InterPro" id="IPR035992">
    <property type="entry name" value="Ricin_B-like_lectins"/>
</dbReference>
<keyword evidence="4" id="KW-1185">Reference proteome</keyword>
<feature type="signal peptide" evidence="1">
    <location>
        <begin position="1"/>
        <end position="20"/>
    </location>
</feature>
<dbReference type="SUPFAM" id="SSF50370">
    <property type="entry name" value="Ricin B-like lectins"/>
    <property type="match status" value="4"/>
</dbReference>
<dbReference type="AlphaFoldDB" id="A0A821QFZ1"/>
<feature type="domain" description="Ricin B lectin" evidence="2">
    <location>
        <begin position="231"/>
        <end position="374"/>
    </location>
</feature>
<dbReference type="Proteomes" id="UP000663880">
    <property type="component" value="Unassembled WGS sequence"/>
</dbReference>
<dbReference type="InterPro" id="IPR000772">
    <property type="entry name" value="Ricin_B_lectin"/>
</dbReference>
<accession>A0A821QFZ1</accession>
<dbReference type="Pfam" id="PF14200">
    <property type="entry name" value="RicinB_lectin_2"/>
    <property type="match status" value="2"/>
</dbReference>
<protein>
    <recommendedName>
        <fullName evidence="2">Ricin B lectin domain-containing protein</fullName>
    </recommendedName>
</protein>
<reference evidence="3" key="1">
    <citation type="submission" date="2021-02" db="EMBL/GenBank/DDBJ databases">
        <authorList>
            <person name="Steward A R."/>
        </authorList>
    </citation>
    <scope>NUCLEOTIDE SEQUENCE</scope>
</reference>
<gene>
    <name evidence="3" type="ORF">PMACD_LOCUS4863</name>
</gene>
<dbReference type="Gene3D" id="2.80.10.50">
    <property type="match status" value="4"/>
</dbReference>
<evidence type="ECO:0000259" key="2">
    <source>
        <dbReference type="SMART" id="SM00458"/>
    </source>
</evidence>